<evidence type="ECO:0000256" key="1">
    <source>
        <dbReference type="ARBA" id="ARBA00022475"/>
    </source>
</evidence>
<dbReference type="Pfam" id="PF04347">
    <property type="entry name" value="FliO"/>
    <property type="match status" value="1"/>
</dbReference>
<dbReference type="GO" id="GO:0005886">
    <property type="term" value="C:plasma membrane"/>
    <property type="evidence" value="ECO:0007669"/>
    <property type="project" value="UniProtKB-SubCell"/>
</dbReference>
<dbReference type="GO" id="GO:0044781">
    <property type="term" value="P:bacterial-type flagellum organization"/>
    <property type="evidence" value="ECO:0007669"/>
    <property type="project" value="UniProtKB-UniRule"/>
</dbReference>
<evidence type="ECO:0000313" key="7">
    <source>
        <dbReference type="Proteomes" id="UP000199053"/>
    </source>
</evidence>
<dbReference type="Proteomes" id="UP000199053">
    <property type="component" value="Unassembled WGS sequence"/>
</dbReference>
<dbReference type="STRING" id="246191.SAMN05660337_0536"/>
<keyword evidence="4 5" id="KW-0472">Membrane</keyword>
<proteinExistence type="inferred from homology"/>
<comment type="similarity">
    <text evidence="5">Belongs to the FliO/MopB family.</text>
</comment>
<keyword evidence="7" id="KW-1185">Reference proteome</keyword>
<keyword evidence="6" id="KW-0969">Cilium</keyword>
<dbReference type="AlphaFoldDB" id="A0A1G9C445"/>
<dbReference type="NCBIfam" id="TIGR03500">
    <property type="entry name" value="FliO_TIGR"/>
    <property type="match status" value="1"/>
</dbReference>
<gene>
    <name evidence="6" type="ORF">SAMN05660337_0536</name>
</gene>
<comment type="subcellular location">
    <subcellularLocation>
        <location evidence="5">Cell membrane</location>
    </subcellularLocation>
    <subcellularLocation>
        <location evidence="5">Bacterial flagellum basal body</location>
    </subcellularLocation>
</comment>
<dbReference type="RefSeq" id="WP_244512179.1">
    <property type="nucleotide sequence ID" value="NZ_FNGA01000001.1"/>
</dbReference>
<evidence type="ECO:0000256" key="2">
    <source>
        <dbReference type="ARBA" id="ARBA00022692"/>
    </source>
</evidence>
<keyword evidence="6" id="KW-0966">Cell projection</keyword>
<dbReference type="GO" id="GO:0009425">
    <property type="term" value="C:bacterial-type flagellum basal body"/>
    <property type="evidence" value="ECO:0007669"/>
    <property type="project" value="UniProtKB-SubCell"/>
</dbReference>
<keyword evidence="2 5" id="KW-0812">Transmembrane</keyword>
<keyword evidence="6" id="KW-0282">Flagellum</keyword>
<evidence type="ECO:0000256" key="5">
    <source>
        <dbReference type="RuleBase" id="RU362064"/>
    </source>
</evidence>
<dbReference type="InterPro" id="IPR022781">
    <property type="entry name" value="Flagellar_biosynth_FliO"/>
</dbReference>
<name>A0A1G9C445_9BACT</name>
<keyword evidence="1 5" id="KW-1003">Cell membrane</keyword>
<sequence>MLNASVPLAMSVPDAGVSSVLKMSGALFFILGMLLLVFYFMRRLNLGVSFSGVRNKELQIVERLPLGPRQNITVIKYRGQDLVLGVTQDKITLLQAREEVHGKDEKDFAGFLKKENTGSSDS</sequence>
<protein>
    <recommendedName>
        <fullName evidence="5">Flagellar protein</fullName>
    </recommendedName>
</protein>
<evidence type="ECO:0000256" key="3">
    <source>
        <dbReference type="ARBA" id="ARBA00022989"/>
    </source>
</evidence>
<keyword evidence="5" id="KW-0975">Bacterial flagellum</keyword>
<keyword evidence="3 5" id="KW-1133">Transmembrane helix</keyword>
<feature type="transmembrane region" description="Helical" evidence="5">
    <location>
        <begin position="20"/>
        <end position="41"/>
    </location>
</feature>
<evidence type="ECO:0000256" key="4">
    <source>
        <dbReference type="ARBA" id="ARBA00023136"/>
    </source>
</evidence>
<dbReference type="EMBL" id="FNGA01000001">
    <property type="protein sequence ID" value="SDK46462.1"/>
    <property type="molecule type" value="Genomic_DNA"/>
</dbReference>
<organism evidence="6 7">
    <name type="scientific">Maridesulfovibrio ferrireducens</name>
    <dbReference type="NCBI Taxonomy" id="246191"/>
    <lineage>
        <taxon>Bacteria</taxon>
        <taxon>Pseudomonadati</taxon>
        <taxon>Thermodesulfobacteriota</taxon>
        <taxon>Desulfovibrionia</taxon>
        <taxon>Desulfovibrionales</taxon>
        <taxon>Desulfovibrionaceae</taxon>
        <taxon>Maridesulfovibrio</taxon>
    </lineage>
</organism>
<reference evidence="7" key="1">
    <citation type="submission" date="2016-10" db="EMBL/GenBank/DDBJ databases">
        <authorList>
            <person name="Varghese N."/>
            <person name="Submissions S."/>
        </authorList>
    </citation>
    <scope>NUCLEOTIDE SEQUENCE [LARGE SCALE GENOMIC DNA]</scope>
    <source>
        <strain evidence="7">DSM 16995</strain>
    </source>
</reference>
<accession>A0A1G9C445</accession>
<evidence type="ECO:0000313" key="6">
    <source>
        <dbReference type="EMBL" id="SDK46462.1"/>
    </source>
</evidence>